<organism evidence="2 3">
    <name type="scientific">Acaryochloris marina (strain MBIC 11017)</name>
    <dbReference type="NCBI Taxonomy" id="329726"/>
    <lineage>
        <taxon>Bacteria</taxon>
        <taxon>Bacillati</taxon>
        <taxon>Cyanobacteriota</taxon>
        <taxon>Cyanophyceae</taxon>
        <taxon>Acaryochloridales</taxon>
        <taxon>Acaryochloridaceae</taxon>
        <taxon>Acaryochloris</taxon>
    </lineage>
</organism>
<keyword evidence="1" id="KW-1133">Transmembrane helix</keyword>
<dbReference type="PANTHER" id="PTHR30632:SF0">
    <property type="entry name" value="SULFATE-BINDING PROTEIN"/>
    <property type="match status" value="1"/>
</dbReference>
<evidence type="ECO:0000313" key="3">
    <source>
        <dbReference type="Proteomes" id="UP000000268"/>
    </source>
</evidence>
<dbReference type="SUPFAM" id="SSF53850">
    <property type="entry name" value="Periplasmic binding protein-like II"/>
    <property type="match status" value="1"/>
</dbReference>
<evidence type="ECO:0008006" key="4">
    <source>
        <dbReference type="Google" id="ProtNLM"/>
    </source>
</evidence>
<dbReference type="Gene3D" id="3.40.190.10">
    <property type="entry name" value="Periplasmic binding protein-like II"/>
    <property type="match status" value="2"/>
</dbReference>
<evidence type="ECO:0000313" key="2">
    <source>
        <dbReference type="EMBL" id="ABW27054.1"/>
    </source>
</evidence>
<proteinExistence type="predicted"/>
<keyword evidence="1" id="KW-0472">Membrane</keyword>
<dbReference type="STRING" id="329726.AM1_2039"/>
<protein>
    <recommendedName>
        <fullName evidence="4">ABC transporter substrate-binding protein</fullName>
    </recommendedName>
</protein>
<dbReference type="KEGG" id="amr:AM1_2039"/>
<dbReference type="GO" id="GO:0015689">
    <property type="term" value="P:molybdate ion transport"/>
    <property type="evidence" value="ECO:0007669"/>
    <property type="project" value="TreeGrafter"/>
</dbReference>
<keyword evidence="3" id="KW-1185">Reference proteome</keyword>
<name>B0CFN5_ACAM1</name>
<sequence>MVKSQRSLYISLAIIAASLGLTFYPLPDDQVQTLVVVSGSELEPPLKKLIETFHQQQSKIRIDLKVQGSLDMVNRFIDDRNDFQPTVLIPANQDTLKRLEQRWTAQSSGPAFYGDPTPVAKTRLVAITWPARGKALFPDGKFSWNRLETAMKAQQWGSFGGSANWGSFDFVMTDPTRSNSGQMTLSLWLSHKLQTSSLQAADLNSPIAQSAVSTLKRSIYQPARSSDILMQEFVVRGANDADIITNYESVALNRWEESKVTQGQPYQIYEINPTVENKPTAAIVRRQVDEPTAQKAQDFIDYLSQPAQQKILIEYGFRPVHPDVKLEENATALWKQDTGIALKPKAQVMDSPTVPVLKEVGRLWERSQP</sequence>
<dbReference type="Proteomes" id="UP000000268">
    <property type="component" value="Chromosome"/>
</dbReference>
<gene>
    <name evidence="2" type="ordered locus">AM1_2039</name>
</gene>
<dbReference type="PANTHER" id="PTHR30632">
    <property type="entry name" value="MOLYBDATE-BINDING PERIPLASMIC PROTEIN"/>
    <property type="match status" value="1"/>
</dbReference>
<dbReference type="Pfam" id="PF13531">
    <property type="entry name" value="SBP_bac_11"/>
    <property type="match status" value="1"/>
</dbReference>
<dbReference type="AlphaFoldDB" id="B0CFN5"/>
<keyword evidence="1" id="KW-0812">Transmembrane</keyword>
<evidence type="ECO:0000256" key="1">
    <source>
        <dbReference type="SAM" id="Phobius"/>
    </source>
</evidence>
<dbReference type="OrthoDB" id="448493at2"/>
<dbReference type="GO" id="GO:0030973">
    <property type="term" value="F:molybdate ion binding"/>
    <property type="evidence" value="ECO:0007669"/>
    <property type="project" value="TreeGrafter"/>
</dbReference>
<dbReference type="RefSeq" id="WP_012162546.1">
    <property type="nucleotide sequence ID" value="NC_009925.1"/>
</dbReference>
<dbReference type="HOGENOM" id="CLU_749294_0_0_3"/>
<feature type="transmembrane region" description="Helical" evidence="1">
    <location>
        <begin position="7"/>
        <end position="26"/>
    </location>
</feature>
<dbReference type="EMBL" id="CP000828">
    <property type="protein sequence ID" value="ABW27054.1"/>
    <property type="molecule type" value="Genomic_DNA"/>
</dbReference>
<dbReference type="eggNOG" id="COG1840">
    <property type="taxonomic scope" value="Bacteria"/>
</dbReference>
<dbReference type="InterPro" id="IPR050682">
    <property type="entry name" value="ModA/WtpA"/>
</dbReference>
<accession>B0CFN5</accession>
<reference evidence="2 3" key="1">
    <citation type="journal article" date="2008" name="Proc. Natl. Acad. Sci. U.S.A.">
        <title>Niche adaptation and genome expansion in the chlorophyll d-producing cyanobacterium Acaryochloris marina.</title>
        <authorList>
            <person name="Swingley W.D."/>
            <person name="Chen M."/>
            <person name="Cheung P.C."/>
            <person name="Conrad A.L."/>
            <person name="Dejesa L.C."/>
            <person name="Hao J."/>
            <person name="Honchak B.M."/>
            <person name="Karbach L.E."/>
            <person name="Kurdoglu A."/>
            <person name="Lahiri S."/>
            <person name="Mastrian S.D."/>
            <person name="Miyashita H."/>
            <person name="Page L."/>
            <person name="Ramakrishna P."/>
            <person name="Satoh S."/>
            <person name="Sattley W.M."/>
            <person name="Shimada Y."/>
            <person name="Taylor H.L."/>
            <person name="Tomo T."/>
            <person name="Tsuchiya T."/>
            <person name="Wang Z.T."/>
            <person name="Raymond J."/>
            <person name="Mimuro M."/>
            <person name="Blankenship R.E."/>
            <person name="Touchman J.W."/>
        </authorList>
    </citation>
    <scope>NUCLEOTIDE SEQUENCE [LARGE SCALE GENOMIC DNA]</scope>
    <source>
        <strain evidence="3">MBIC 11017</strain>
    </source>
</reference>